<keyword evidence="2" id="KW-0489">Methyltransferase</keyword>
<dbReference type="GO" id="GO:0008757">
    <property type="term" value="F:S-adenosylmethionine-dependent methyltransferase activity"/>
    <property type="evidence" value="ECO:0007669"/>
    <property type="project" value="InterPro"/>
</dbReference>
<evidence type="ECO:0000259" key="1">
    <source>
        <dbReference type="Pfam" id="PF08241"/>
    </source>
</evidence>
<dbReference type="GO" id="GO:0032259">
    <property type="term" value="P:methylation"/>
    <property type="evidence" value="ECO:0007669"/>
    <property type="project" value="UniProtKB-KW"/>
</dbReference>
<gene>
    <name evidence="2" type="ORF">SAMN04489742_0751</name>
</gene>
<dbReference type="PANTHER" id="PTHR42912">
    <property type="entry name" value="METHYLTRANSFERASE"/>
    <property type="match status" value="1"/>
</dbReference>
<proteinExistence type="predicted"/>
<keyword evidence="2" id="KW-0808">Transferase</keyword>
<accession>A0A1H1A514</accession>
<evidence type="ECO:0000313" key="3">
    <source>
        <dbReference type="Proteomes" id="UP000181917"/>
    </source>
</evidence>
<dbReference type="Gene3D" id="3.40.50.150">
    <property type="entry name" value="Vaccinia Virus protein VP39"/>
    <property type="match status" value="1"/>
</dbReference>
<dbReference type="SUPFAM" id="SSF53335">
    <property type="entry name" value="S-adenosyl-L-methionine-dependent methyltransferases"/>
    <property type="match status" value="1"/>
</dbReference>
<dbReference type="KEGG" id="acry:AC20117_13570"/>
<keyword evidence="3" id="KW-1185">Reference proteome</keyword>
<name>A0A1H1A514_9MICC</name>
<dbReference type="InterPro" id="IPR029063">
    <property type="entry name" value="SAM-dependent_MTases_sf"/>
</dbReference>
<dbReference type="STRING" id="37928.SAMN04489742_0751"/>
<reference evidence="2 3" key="1">
    <citation type="submission" date="2016-10" db="EMBL/GenBank/DDBJ databases">
        <authorList>
            <person name="de Groot N.N."/>
        </authorList>
    </citation>
    <scope>NUCLEOTIDE SEQUENCE [LARGE SCALE GENOMIC DNA]</scope>
    <source>
        <strain evidence="2 3">DSM 20117</strain>
    </source>
</reference>
<dbReference type="AlphaFoldDB" id="A0A1H1A514"/>
<dbReference type="Proteomes" id="UP000181917">
    <property type="component" value="Unassembled WGS sequence"/>
</dbReference>
<protein>
    <submittedName>
        <fullName evidence="2">Methyltransferase domain-containing protein</fullName>
    </submittedName>
</protein>
<dbReference type="CDD" id="cd02440">
    <property type="entry name" value="AdoMet_MTases"/>
    <property type="match status" value="1"/>
</dbReference>
<dbReference type="InterPro" id="IPR013216">
    <property type="entry name" value="Methyltransf_11"/>
</dbReference>
<feature type="domain" description="Methyltransferase type 11" evidence="1">
    <location>
        <begin position="48"/>
        <end position="137"/>
    </location>
</feature>
<dbReference type="EMBL" id="FNKH01000002">
    <property type="protein sequence ID" value="SDQ34700.1"/>
    <property type="molecule type" value="Genomic_DNA"/>
</dbReference>
<dbReference type="Pfam" id="PF08241">
    <property type="entry name" value="Methyltransf_11"/>
    <property type="match status" value="1"/>
</dbReference>
<evidence type="ECO:0000313" key="2">
    <source>
        <dbReference type="EMBL" id="SDQ34700.1"/>
    </source>
</evidence>
<sequence length="203" mass="22897">MGNYERDLTTYYDRQAEVRDARTQDPQREAKRSEFIEHLKATRRHDLLEIGCGTGVDGLAFKAAGIRYTGVDLSEASVRIARHKQLEASVASARELPFADETFDAAWTMSTLLHVANADLYGVLTEIMRVLKPGSPLAVGLWSGSDSEGINAADDQEPQRFFSRRSDETLLSLFEPHGTIRDFSTWEHGQDPGHYQYFIIYKP</sequence>
<dbReference type="OrthoDB" id="9804312at2"/>
<dbReference type="RefSeq" id="WP_074699282.1">
    <property type="nucleotide sequence ID" value="NZ_CP018863.1"/>
</dbReference>
<organism evidence="2 3">
    <name type="scientific">Crystallibacter crystallopoietes</name>
    <dbReference type="NCBI Taxonomy" id="37928"/>
    <lineage>
        <taxon>Bacteria</taxon>
        <taxon>Bacillati</taxon>
        <taxon>Actinomycetota</taxon>
        <taxon>Actinomycetes</taxon>
        <taxon>Micrococcales</taxon>
        <taxon>Micrococcaceae</taxon>
        <taxon>Crystallibacter</taxon>
    </lineage>
</organism>
<dbReference type="InterPro" id="IPR050508">
    <property type="entry name" value="Methyltransf_Superfamily"/>
</dbReference>